<keyword evidence="3" id="KW-1185">Reference proteome</keyword>
<protein>
    <recommendedName>
        <fullName evidence="1">Protein kinase domain-containing protein</fullName>
    </recommendedName>
</protein>
<dbReference type="Gene3D" id="1.10.510.10">
    <property type="entry name" value="Transferase(Phosphotransferase) domain 1"/>
    <property type="match status" value="1"/>
</dbReference>
<dbReference type="Proteomes" id="UP001500618">
    <property type="component" value="Unassembled WGS sequence"/>
</dbReference>
<gene>
    <name evidence="2" type="ORF">GCM10009765_54210</name>
</gene>
<dbReference type="InterPro" id="IPR011009">
    <property type="entry name" value="Kinase-like_dom_sf"/>
</dbReference>
<dbReference type="PROSITE" id="PS50011">
    <property type="entry name" value="PROTEIN_KINASE_DOM"/>
    <property type="match status" value="1"/>
</dbReference>
<reference evidence="2 3" key="1">
    <citation type="journal article" date="2019" name="Int. J. Syst. Evol. Microbiol.">
        <title>The Global Catalogue of Microorganisms (GCM) 10K type strain sequencing project: providing services to taxonomists for standard genome sequencing and annotation.</title>
        <authorList>
            <consortium name="The Broad Institute Genomics Platform"/>
            <consortium name="The Broad Institute Genome Sequencing Center for Infectious Disease"/>
            <person name="Wu L."/>
            <person name="Ma J."/>
        </authorList>
    </citation>
    <scope>NUCLEOTIDE SEQUENCE [LARGE SCALE GENOMIC DNA]</scope>
    <source>
        <strain evidence="2 3">JCM 14718</strain>
    </source>
</reference>
<evidence type="ECO:0000313" key="3">
    <source>
        <dbReference type="Proteomes" id="UP001500618"/>
    </source>
</evidence>
<comment type="caution">
    <text evidence="2">The sequence shown here is derived from an EMBL/GenBank/DDBJ whole genome shotgun (WGS) entry which is preliminary data.</text>
</comment>
<proteinExistence type="predicted"/>
<dbReference type="InterPro" id="IPR008266">
    <property type="entry name" value="Tyr_kinase_AS"/>
</dbReference>
<dbReference type="EMBL" id="BAAANY010000020">
    <property type="protein sequence ID" value="GAA1697914.1"/>
    <property type="molecule type" value="Genomic_DNA"/>
</dbReference>
<dbReference type="PANTHER" id="PTHR24361">
    <property type="entry name" value="MITOGEN-ACTIVATED KINASE KINASE KINASE"/>
    <property type="match status" value="1"/>
</dbReference>
<dbReference type="CDD" id="cd14014">
    <property type="entry name" value="STKc_PknB_like"/>
    <property type="match status" value="1"/>
</dbReference>
<dbReference type="Gene3D" id="3.30.200.20">
    <property type="entry name" value="Phosphorylase Kinase, domain 1"/>
    <property type="match status" value="1"/>
</dbReference>
<name>A0ABN2I3B8_9ACTN</name>
<dbReference type="SUPFAM" id="SSF56112">
    <property type="entry name" value="Protein kinase-like (PK-like)"/>
    <property type="match status" value="1"/>
</dbReference>
<dbReference type="PROSITE" id="PS00109">
    <property type="entry name" value="PROTEIN_KINASE_TYR"/>
    <property type="match status" value="1"/>
</dbReference>
<organism evidence="2 3">
    <name type="scientific">Fodinicola feengrottensis</name>
    <dbReference type="NCBI Taxonomy" id="435914"/>
    <lineage>
        <taxon>Bacteria</taxon>
        <taxon>Bacillati</taxon>
        <taxon>Actinomycetota</taxon>
        <taxon>Actinomycetes</taxon>
        <taxon>Mycobacteriales</taxon>
        <taxon>Fodinicola</taxon>
    </lineage>
</organism>
<sequence length="364" mass="40064">MSMQRGAVTLLTPGTRITDTLVVDRPLGEGAFAEVHRVKHEYLGWQAMKVFKRVGSLGQTRAMLDEARLLSVLGHRNIVRLFDAGAVPTADGVRGYFTMEYVAGGSLQRLADAHHAAVPVEIAVEAVEQVSQGLAVAHAQAPPIIHRDLTLENVLVGYDATGMRVRISDFGLAQRADPIGRRSVVPGTEAFTYAFMPPEVVLRQENYSCAGDVWSIGTIAYLLLTNSQPYEPRYAETWFSASRFDDPPLAPSRFNDDVDSELDRIVLSCLETDPSDRPSDAAGLAAAFRRRRESRRRASAVSSRVTTTPTDQAQRLAAQALGLARHPSTLSEAADLMEEAVIRSPHLREQHLPQLLLWRRGVMM</sequence>
<dbReference type="InterPro" id="IPR053235">
    <property type="entry name" value="Ser_Thr_kinase"/>
</dbReference>
<evidence type="ECO:0000259" key="1">
    <source>
        <dbReference type="PROSITE" id="PS50011"/>
    </source>
</evidence>
<evidence type="ECO:0000313" key="2">
    <source>
        <dbReference type="EMBL" id="GAA1697914.1"/>
    </source>
</evidence>
<dbReference type="InterPro" id="IPR000719">
    <property type="entry name" value="Prot_kinase_dom"/>
</dbReference>
<feature type="domain" description="Protein kinase" evidence="1">
    <location>
        <begin position="21"/>
        <end position="289"/>
    </location>
</feature>
<accession>A0ABN2I3B8</accession>
<dbReference type="Pfam" id="PF00069">
    <property type="entry name" value="Pkinase"/>
    <property type="match status" value="1"/>
</dbReference>